<evidence type="ECO:0000313" key="1">
    <source>
        <dbReference type="EMBL" id="MBB4931845.1"/>
    </source>
</evidence>
<dbReference type="Proteomes" id="UP000523007">
    <property type="component" value="Unassembled WGS sequence"/>
</dbReference>
<gene>
    <name evidence="1" type="ORF">F4561_002665</name>
</gene>
<sequence length="143" mass="15019">MQAPVFGDAELVLITWLRDHLGGQVEHVCSELPGPDEYAGLLPIVHVTRLPSPPMANPYALDRARMAVTVHVPSQAAGDPGRPGATALASTVGAAVQTMRGRTVDGITVSTVRDQTGPEIQGSDNEDVVTAGFTCVLLLRPQT</sequence>
<name>A0A7W7W3L6_9ACTN</name>
<reference evidence="1 2" key="1">
    <citation type="submission" date="2020-08" db="EMBL/GenBank/DDBJ databases">
        <title>Sequencing the genomes of 1000 actinobacteria strains.</title>
        <authorList>
            <person name="Klenk H.-P."/>
        </authorList>
    </citation>
    <scope>NUCLEOTIDE SEQUENCE [LARGE SCALE GENOMIC DNA]</scope>
    <source>
        <strain evidence="1 2">DSM 102030</strain>
    </source>
</reference>
<keyword evidence="2" id="KW-1185">Reference proteome</keyword>
<organism evidence="1 2">
    <name type="scientific">Lipingzhangella halophila</name>
    <dbReference type="NCBI Taxonomy" id="1783352"/>
    <lineage>
        <taxon>Bacteria</taxon>
        <taxon>Bacillati</taxon>
        <taxon>Actinomycetota</taxon>
        <taxon>Actinomycetes</taxon>
        <taxon>Streptosporangiales</taxon>
        <taxon>Nocardiopsidaceae</taxon>
        <taxon>Lipingzhangella</taxon>
    </lineage>
</organism>
<protein>
    <recommendedName>
        <fullName evidence="3">DUF3168 domain-containing protein</fullName>
    </recommendedName>
</protein>
<dbReference type="RefSeq" id="WP_184578666.1">
    <property type="nucleotide sequence ID" value="NZ_JACHJT010000001.1"/>
</dbReference>
<comment type="caution">
    <text evidence="1">The sequence shown here is derived from an EMBL/GenBank/DDBJ whole genome shotgun (WGS) entry which is preliminary data.</text>
</comment>
<evidence type="ECO:0008006" key="3">
    <source>
        <dbReference type="Google" id="ProtNLM"/>
    </source>
</evidence>
<proteinExistence type="predicted"/>
<dbReference type="EMBL" id="JACHJT010000001">
    <property type="protein sequence ID" value="MBB4931845.1"/>
    <property type="molecule type" value="Genomic_DNA"/>
</dbReference>
<dbReference type="AlphaFoldDB" id="A0A7W7W3L6"/>
<evidence type="ECO:0000313" key="2">
    <source>
        <dbReference type="Proteomes" id="UP000523007"/>
    </source>
</evidence>
<accession>A0A7W7W3L6</accession>